<feature type="transmembrane region" description="Helical" evidence="1">
    <location>
        <begin position="139"/>
        <end position="158"/>
    </location>
</feature>
<dbReference type="NCBIfam" id="NF038065">
    <property type="entry name" value="Pr6Pr"/>
    <property type="match status" value="1"/>
</dbReference>
<evidence type="ECO:0000256" key="1">
    <source>
        <dbReference type="SAM" id="Phobius"/>
    </source>
</evidence>
<feature type="transmembrane region" description="Helical" evidence="1">
    <location>
        <begin position="178"/>
        <end position="202"/>
    </location>
</feature>
<protein>
    <submittedName>
        <fullName evidence="2">Pr6Pr family membrane protein</fullName>
    </submittedName>
</protein>
<feature type="transmembrane region" description="Helical" evidence="1">
    <location>
        <begin position="85"/>
        <end position="104"/>
    </location>
</feature>
<accession>A0A846WKD2</accession>
<sequence>MSEFPVLSRIDERLWWIRLVRLGFAALGAAALILLPIRQADVAGFTLGNYLSYFTVLSNIAAVCVLTIGAVFAPESVVWQWIRGAATTCMAITGIVYALLLSGIDVNLNIEWINSVLHRVLPLVLLVDWIVVRPRRLPAWSWWSWLAIPLVYGVYTLTRGTVVDWYPYPFIDPRAQGYLSMTMSMIVIVIGMAGLAFAVSWLGTRLPWRTAESTG</sequence>
<dbReference type="AlphaFoldDB" id="A0A846WKD2"/>
<keyword evidence="1" id="KW-0812">Transmembrane</keyword>
<keyword evidence="1" id="KW-1133">Transmembrane helix</keyword>
<dbReference type="EMBL" id="JAAXPC010000005">
    <property type="protein sequence ID" value="NKY02125.1"/>
    <property type="molecule type" value="Genomic_DNA"/>
</dbReference>
<organism evidence="2 3">
    <name type="scientific">Gordonia polyisoprenivorans</name>
    <dbReference type="NCBI Taxonomy" id="84595"/>
    <lineage>
        <taxon>Bacteria</taxon>
        <taxon>Bacillati</taxon>
        <taxon>Actinomycetota</taxon>
        <taxon>Actinomycetes</taxon>
        <taxon>Mycobacteriales</taxon>
        <taxon>Gordoniaceae</taxon>
        <taxon>Gordonia</taxon>
    </lineage>
</organism>
<comment type="caution">
    <text evidence="2">The sequence shown here is derived from an EMBL/GenBank/DDBJ whole genome shotgun (WGS) entry which is preliminary data.</text>
</comment>
<dbReference type="RefSeq" id="WP_006367840.1">
    <property type="nucleotide sequence ID" value="NZ_CP073075.1"/>
</dbReference>
<dbReference type="Proteomes" id="UP000563898">
    <property type="component" value="Unassembled WGS sequence"/>
</dbReference>
<evidence type="ECO:0000313" key="2">
    <source>
        <dbReference type="EMBL" id="NKY02125.1"/>
    </source>
</evidence>
<name>A0A846WKD2_9ACTN</name>
<reference evidence="2 3" key="1">
    <citation type="submission" date="2020-04" db="EMBL/GenBank/DDBJ databases">
        <title>MicrobeNet Type strains.</title>
        <authorList>
            <person name="Nicholson A.C."/>
        </authorList>
    </citation>
    <scope>NUCLEOTIDE SEQUENCE [LARGE SCALE GENOMIC DNA]</scope>
    <source>
        <strain evidence="2 3">ATCC BAA-14</strain>
    </source>
</reference>
<keyword evidence="1" id="KW-0472">Membrane</keyword>
<feature type="transmembrane region" description="Helical" evidence="1">
    <location>
        <begin position="50"/>
        <end position="73"/>
    </location>
</feature>
<evidence type="ECO:0000313" key="3">
    <source>
        <dbReference type="Proteomes" id="UP000563898"/>
    </source>
</evidence>
<gene>
    <name evidence="2" type="ORF">HGA05_11105</name>
</gene>
<proteinExistence type="predicted"/>
<dbReference type="InterPro" id="IPR049713">
    <property type="entry name" value="Pr6Pr-like"/>
</dbReference>